<dbReference type="EMBL" id="JAATIP010000215">
    <property type="protein sequence ID" value="KAF4359467.1"/>
    <property type="molecule type" value="Genomic_DNA"/>
</dbReference>
<dbReference type="AlphaFoldDB" id="A0A7J6GAF5"/>
<keyword evidence="10" id="KW-0325">Glycoprotein</keyword>
<dbReference type="InterPro" id="IPR032675">
    <property type="entry name" value="LRR_dom_sf"/>
</dbReference>
<keyword evidence="8 11" id="KW-0472">Membrane</keyword>
<dbReference type="InterPro" id="IPR046956">
    <property type="entry name" value="RLP23-like"/>
</dbReference>
<name>A0A7J6GAF5_CANSA</name>
<dbReference type="Proteomes" id="UP000525078">
    <property type="component" value="Unassembled WGS sequence"/>
</dbReference>
<evidence type="ECO:0000256" key="4">
    <source>
        <dbReference type="ARBA" id="ARBA00022692"/>
    </source>
</evidence>
<evidence type="ECO:0000256" key="8">
    <source>
        <dbReference type="ARBA" id="ARBA00023136"/>
    </source>
</evidence>
<evidence type="ECO:0000313" key="12">
    <source>
        <dbReference type="EMBL" id="KAF4359467.1"/>
    </source>
</evidence>
<dbReference type="PRINTS" id="PR00019">
    <property type="entry name" value="LEURICHRPT"/>
</dbReference>
<evidence type="ECO:0000256" key="2">
    <source>
        <dbReference type="ARBA" id="ARBA00009592"/>
    </source>
</evidence>
<dbReference type="Gene3D" id="3.80.10.10">
    <property type="entry name" value="Ribonuclease Inhibitor"/>
    <property type="match status" value="1"/>
</dbReference>
<dbReference type="PANTHER" id="PTHR48063:SF46">
    <property type="entry name" value="LEUCINE-RICH REPEAT-CONTAINING N-TERMINAL PLANT-TYPE DOMAIN-CONTAINING PROTEIN"/>
    <property type="match status" value="1"/>
</dbReference>
<dbReference type="EMBL" id="JAATIP010000215">
    <property type="protein sequence ID" value="KAF4359471.1"/>
    <property type="molecule type" value="Genomic_DNA"/>
</dbReference>
<evidence type="ECO:0000313" key="16">
    <source>
        <dbReference type="Proteomes" id="UP000583929"/>
    </source>
</evidence>
<keyword evidence="16" id="KW-1185">Reference proteome</keyword>
<gene>
    <name evidence="12" type="ORF">F8388_001511</name>
    <name evidence="13" type="ORF">F8388_001515</name>
    <name evidence="14" type="ORF">G4B88_029917</name>
</gene>
<evidence type="ECO:0000256" key="7">
    <source>
        <dbReference type="ARBA" id="ARBA00022989"/>
    </source>
</evidence>
<proteinExistence type="inferred from homology"/>
<sequence>MSLPPTLDLSYNKLSGSILPEFGNLKMLRYLDLKFNNLSGPIPSTLAGLRNLEALDFSHNKLSGTIPSSLESLSFLSKFNVAYNQLHGKIPSRGQFSSFPSLSFVGNIDLCGDYTNIICTKSNIPREATHQSHRDESFTNGIIVGGAFGFVFVFGASLFPEILRYAGPMKRLRTHKLSINPT</sequence>
<dbReference type="Proteomes" id="UP000583929">
    <property type="component" value="Unassembled WGS sequence"/>
</dbReference>
<evidence type="ECO:0000256" key="10">
    <source>
        <dbReference type="ARBA" id="ARBA00023180"/>
    </source>
</evidence>
<evidence type="ECO:0000313" key="13">
    <source>
        <dbReference type="EMBL" id="KAF4359471.1"/>
    </source>
</evidence>
<dbReference type="FunFam" id="3.80.10.10:FF:000111">
    <property type="entry name" value="LRR receptor-like serine/threonine-protein kinase ERECTA"/>
    <property type="match status" value="1"/>
</dbReference>
<keyword evidence="3" id="KW-0433">Leucine-rich repeat</keyword>
<organism evidence="14 16">
    <name type="scientific">Cannabis sativa</name>
    <name type="common">Hemp</name>
    <name type="synonym">Marijuana</name>
    <dbReference type="NCBI Taxonomy" id="3483"/>
    <lineage>
        <taxon>Eukaryota</taxon>
        <taxon>Viridiplantae</taxon>
        <taxon>Streptophyta</taxon>
        <taxon>Embryophyta</taxon>
        <taxon>Tracheophyta</taxon>
        <taxon>Spermatophyta</taxon>
        <taxon>Magnoliopsida</taxon>
        <taxon>eudicotyledons</taxon>
        <taxon>Gunneridae</taxon>
        <taxon>Pentapetalae</taxon>
        <taxon>rosids</taxon>
        <taxon>fabids</taxon>
        <taxon>Rosales</taxon>
        <taxon>Cannabaceae</taxon>
        <taxon>Cannabis</taxon>
    </lineage>
</organism>
<comment type="similarity">
    <text evidence="2">Belongs to the RLP family.</text>
</comment>
<protein>
    <submittedName>
        <fullName evidence="14">Uncharacterized protein</fullName>
    </submittedName>
</protein>
<evidence type="ECO:0000256" key="9">
    <source>
        <dbReference type="ARBA" id="ARBA00023170"/>
    </source>
</evidence>
<evidence type="ECO:0000313" key="15">
    <source>
        <dbReference type="Proteomes" id="UP000525078"/>
    </source>
</evidence>
<keyword evidence="7 11" id="KW-1133">Transmembrane helix</keyword>
<dbReference type="EMBL" id="JAATIQ010000124">
    <property type="protein sequence ID" value="KAF4379925.1"/>
    <property type="molecule type" value="Genomic_DNA"/>
</dbReference>
<comment type="caution">
    <text evidence="14">The sequence shown here is derived from an EMBL/GenBank/DDBJ whole genome shotgun (WGS) entry which is preliminary data.</text>
</comment>
<evidence type="ECO:0000256" key="3">
    <source>
        <dbReference type="ARBA" id="ARBA00022614"/>
    </source>
</evidence>
<keyword evidence="5" id="KW-0732">Signal</keyword>
<evidence type="ECO:0000256" key="11">
    <source>
        <dbReference type="SAM" id="Phobius"/>
    </source>
</evidence>
<feature type="transmembrane region" description="Helical" evidence="11">
    <location>
        <begin position="142"/>
        <end position="163"/>
    </location>
</feature>
<dbReference type="InterPro" id="IPR001611">
    <property type="entry name" value="Leu-rich_rpt"/>
</dbReference>
<evidence type="ECO:0000256" key="1">
    <source>
        <dbReference type="ARBA" id="ARBA00004479"/>
    </source>
</evidence>
<evidence type="ECO:0000313" key="14">
    <source>
        <dbReference type="EMBL" id="KAF4379925.1"/>
    </source>
</evidence>
<dbReference type="SUPFAM" id="SSF52058">
    <property type="entry name" value="L domain-like"/>
    <property type="match status" value="1"/>
</dbReference>
<dbReference type="GO" id="GO:0016020">
    <property type="term" value="C:membrane"/>
    <property type="evidence" value="ECO:0007669"/>
    <property type="project" value="UniProtKB-SubCell"/>
</dbReference>
<dbReference type="PANTHER" id="PTHR48063">
    <property type="entry name" value="LRR RECEPTOR-LIKE KINASE"/>
    <property type="match status" value="1"/>
</dbReference>
<keyword evidence="4 11" id="KW-0812">Transmembrane</keyword>
<evidence type="ECO:0000256" key="6">
    <source>
        <dbReference type="ARBA" id="ARBA00022737"/>
    </source>
</evidence>
<dbReference type="Pfam" id="PF00560">
    <property type="entry name" value="LRR_1"/>
    <property type="match status" value="3"/>
</dbReference>
<reference evidence="15 16" key="1">
    <citation type="journal article" date="2020" name="bioRxiv">
        <title>Sequence and annotation of 42 cannabis genomes reveals extensive copy number variation in cannabinoid synthesis and pathogen resistance genes.</title>
        <authorList>
            <person name="Mckernan K.J."/>
            <person name="Helbert Y."/>
            <person name="Kane L.T."/>
            <person name="Ebling H."/>
            <person name="Zhang L."/>
            <person name="Liu B."/>
            <person name="Eaton Z."/>
            <person name="Mclaughlin S."/>
            <person name="Kingan S."/>
            <person name="Baybayan P."/>
            <person name="Concepcion G."/>
            <person name="Jordan M."/>
            <person name="Riva A."/>
            <person name="Barbazuk W."/>
            <person name="Harkins T."/>
        </authorList>
    </citation>
    <scope>NUCLEOTIDE SEQUENCE [LARGE SCALE GENOMIC DNA]</scope>
    <source>
        <strain evidence="15 16">cv. Jamaican Lion 4</strain>
        <strain evidence="14">Father</strain>
        <strain evidence="12">Mother</strain>
        <tissue evidence="14">Leaf</tissue>
    </source>
</reference>
<keyword evidence="6" id="KW-0677">Repeat</keyword>
<accession>A0A7J6GAF5</accession>
<keyword evidence="9" id="KW-0675">Receptor</keyword>
<evidence type="ECO:0000256" key="5">
    <source>
        <dbReference type="ARBA" id="ARBA00022729"/>
    </source>
</evidence>
<comment type="subcellular location">
    <subcellularLocation>
        <location evidence="1">Membrane</location>
        <topology evidence="1">Single-pass type I membrane protein</topology>
    </subcellularLocation>
</comment>